<dbReference type="Ensembl" id="ENSCINT00000034728.1">
    <property type="protein sequence ID" value="ENSCINP00000035937.1"/>
    <property type="gene ID" value="ENSCING00000025110.1"/>
</dbReference>
<reference evidence="1" key="2">
    <citation type="submission" date="2025-08" db="UniProtKB">
        <authorList>
            <consortium name="Ensembl"/>
        </authorList>
    </citation>
    <scope>IDENTIFICATION</scope>
</reference>
<dbReference type="AlphaFoldDB" id="H2Y202"/>
<organism evidence="1 2">
    <name type="scientific">Ciona intestinalis</name>
    <name type="common">Transparent sea squirt</name>
    <name type="synonym">Ascidia intestinalis</name>
    <dbReference type="NCBI Taxonomy" id="7719"/>
    <lineage>
        <taxon>Eukaryota</taxon>
        <taxon>Metazoa</taxon>
        <taxon>Chordata</taxon>
        <taxon>Tunicata</taxon>
        <taxon>Ascidiacea</taxon>
        <taxon>Phlebobranchia</taxon>
        <taxon>Cionidae</taxon>
        <taxon>Ciona</taxon>
    </lineage>
</organism>
<sequence length="66" mass="7397">MNFQSILLPSSSIRTSSLPNTFRTSFSIWHISKSTYTFWVESSGCLKKGCKLIGFKHAPSLVSIEI</sequence>
<proteinExistence type="predicted"/>
<dbReference type="HOGENOM" id="CLU_2830485_0_0_1"/>
<name>H2Y202_CIOIN</name>
<reference evidence="1" key="3">
    <citation type="submission" date="2025-09" db="UniProtKB">
        <authorList>
            <consortium name="Ensembl"/>
        </authorList>
    </citation>
    <scope>IDENTIFICATION</scope>
</reference>
<accession>H2Y202</accession>
<reference evidence="2" key="1">
    <citation type="journal article" date="2002" name="Science">
        <title>The draft genome of Ciona intestinalis: insights into chordate and vertebrate origins.</title>
        <authorList>
            <person name="Dehal P."/>
            <person name="Satou Y."/>
            <person name="Campbell R.K."/>
            <person name="Chapman J."/>
            <person name="Degnan B."/>
            <person name="De Tomaso A."/>
            <person name="Davidson B."/>
            <person name="Di Gregorio A."/>
            <person name="Gelpke M."/>
            <person name="Goodstein D.M."/>
            <person name="Harafuji N."/>
            <person name="Hastings K.E."/>
            <person name="Ho I."/>
            <person name="Hotta K."/>
            <person name="Huang W."/>
            <person name="Kawashima T."/>
            <person name="Lemaire P."/>
            <person name="Martinez D."/>
            <person name="Meinertzhagen I.A."/>
            <person name="Necula S."/>
            <person name="Nonaka M."/>
            <person name="Putnam N."/>
            <person name="Rash S."/>
            <person name="Saiga H."/>
            <person name="Satake M."/>
            <person name="Terry A."/>
            <person name="Yamada L."/>
            <person name="Wang H.G."/>
            <person name="Awazu S."/>
            <person name="Azumi K."/>
            <person name="Boore J."/>
            <person name="Branno M."/>
            <person name="Chin-Bow S."/>
            <person name="DeSantis R."/>
            <person name="Doyle S."/>
            <person name="Francino P."/>
            <person name="Keys D.N."/>
            <person name="Haga S."/>
            <person name="Hayashi H."/>
            <person name="Hino K."/>
            <person name="Imai K.S."/>
            <person name="Inaba K."/>
            <person name="Kano S."/>
            <person name="Kobayashi K."/>
            <person name="Kobayashi M."/>
            <person name="Lee B.I."/>
            <person name="Makabe K.W."/>
            <person name="Manohar C."/>
            <person name="Matassi G."/>
            <person name="Medina M."/>
            <person name="Mochizuki Y."/>
            <person name="Mount S."/>
            <person name="Morishita T."/>
            <person name="Miura S."/>
            <person name="Nakayama A."/>
            <person name="Nishizaka S."/>
            <person name="Nomoto H."/>
            <person name="Ohta F."/>
            <person name="Oishi K."/>
            <person name="Rigoutsos I."/>
            <person name="Sano M."/>
            <person name="Sasaki A."/>
            <person name="Sasakura Y."/>
            <person name="Shoguchi E."/>
            <person name="Shin-i T."/>
            <person name="Spagnuolo A."/>
            <person name="Stainier D."/>
            <person name="Suzuki M.M."/>
            <person name="Tassy O."/>
            <person name="Takatori N."/>
            <person name="Tokuoka M."/>
            <person name="Yagi K."/>
            <person name="Yoshizaki F."/>
            <person name="Wada S."/>
            <person name="Zhang C."/>
            <person name="Hyatt P.D."/>
            <person name="Larimer F."/>
            <person name="Detter C."/>
            <person name="Doggett N."/>
            <person name="Glavina T."/>
            <person name="Hawkins T."/>
            <person name="Richardson P."/>
            <person name="Lucas S."/>
            <person name="Kohara Y."/>
            <person name="Levine M."/>
            <person name="Satoh N."/>
            <person name="Rokhsar D.S."/>
        </authorList>
    </citation>
    <scope>NUCLEOTIDE SEQUENCE [LARGE SCALE GENOMIC DNA]</scope>
</reference>
<protein>
    <submittedName>
        <fullName evidence="1">Uncharacterized protein</fullName>
    </submittedName>
</protein>
<dbReference type="Proteomes" id="UP000008144">
    <property type="component" value="Unassembled WGS sequence"/>
</dbReference>
<evidence type="ECO:0000313" key="2">
    <source>
        <dbReference type="Proteomes" id="UP000008144"/>
    </source>
</evidence>
<evidence type="ECO:0000313" key="1">
    <source>
        <dbReference type="Ensembl" id="ENSCINP00000035937.1"/>
    </source>
</evidence>
<keyword evidence="2" id="KW-1185">Reference proteome</keyword>
<dbReference type="InParanoid" id="H2Y202"/>